<protein>
    <submittedName>
        <fullName evidence="2">Uncharacterized protein</fullName>
    </submittedName>
</protein>
<keyword evidence="3" id="KW-1185">Reference proteome</keyword>
<comment type="caution">
    <text evidence="2">The sequence shown here is derived from an EMBL/GenBank/DDBJ whole genome shotgun (WGS) entry which is preliminary data.</text>
</comment>
<reference evidence="2" key="1">
    <citation type="journal article" date="2014" name="Int. J. Syst. Evol. Microbiol.">
        <title>Complete genome sequence of Corynebacterium casei LMG S-19264T (=DSM 44701T), isolated from a smear-ripened cheese.</title>
        <authorList>
            <consortium name="US DOE Joint Genome Institute (JGI-PGF)"/>
            <person name="Walter F."/>
            <person name="Albersmeier A."/>
            <person name="Kalinowski J."/>
            <person name="Ruckert C."/>
        </authorList>
    </citation>
    <scope>NUCLEOTIDE SEQUENCE</scope>
    <source>
        <strain evidence="2">CGMCC 1.15762</strain>
    </source>
</reference>
<organism evidence="2 3">
    <name type="scientific">Salipiger pallidus</name>
    <dbReference type="NCBI Taxonomy" id="1775170"/>
    <lineage>
        <taxon>Bacteria</taxon>
        <taxon>Pseudomonadati</taxon>
        <taxon>Pseudomonadota</taxon>
        <taxon>Alphaproteobacteria</taxon>
        <taxon>Rhodobacterales</taxon>
        <taxon>Roseobacteraceae</taxon>
        <taxon>Salipiger</taxon>
    </lineage>
</organism>
<gene>
    <name evidence="2" type="ORF">GCM10011415_28030</name>
</gene>
<dbReference type="AlphaFoldDB" id="A0A8J3EHE0"/>
<accession>A0A8J3EHE0</accession>
<feature type="region of interest" description="Disordered" evidence="1">
    <location>
        <begin position="30"/>
        <end position="49"/>
    </location>
</feature>
<reference evidence="2" key="2">
    <citation type="submission" date="2020-09" db="EMBL/GenBank/DDBJ databases">
        <authorList>
            <person name="Sun Q."/>
            <person name="Zhou Y."/>
        </authorList>
    </citation>
    <scope>NUCLEOTIDE SEQUENCE</scope>
    <source>
        <strain evidence="2">CGMCC 1.15762</strain>
    </source>
</reference>
<proteinExistence type="predicted"/>
<name>A0A8J3EHE0_9RHOB</name>
<dbReference type="RefSeq" id="WP_188790840.1">
    <property type="nucleotide sequence ID" value="NZ_BMJV01000005.1"/>
</dbReference>
<sequence length="116" mass="12935">MPTWPASLPFFQSARGARRDVQPDVIRTQMSKGPAKVRRRSSSAPMPRQGRMAQLTMAQLQAFETFFCDELGEGVLSFTATDPLDGLERSFRFVGGYSVEPRGVRRDVTATLEILP</sequence>
<dbReference type="Proteomes" id="UP000617145">
    <property type="component" value="Unassembled WGS sequence"/>
</dbReference>
<evidence type="ECO:0000313" key="3">
    <source>
        <dbReference type="Proteomes" id="UP000617145"/>
    </source>
</evidence>
<evidence type="ECO:0000313" key="2">
    <source>
        <dbReference type="EMBL" id="GGG77523.1"/>
    </source>
</evidence>
<evidence type="ECO:0000256" key="1">
    <source>
        <dbReference type="SAM" id="MobiDB-lite"/>
    </source>
</evidence>
<dbReference type="EMBL" id="BMJV01000005">
    <property type="protein sequence ID" value="GGG77523.1"/>
    <property type="molecule type" value="Genomic_DNA"/>
</dbReference>